<protein>
    <submittedName>
        <fullName evidence="2">Uncharacterized protein</fullName>
    </submittedName>
</protein>
<sequence>MYVFIGFMVVTGISLILTLKHKKSFFLAIPFLSLLVYFVVQVALVPVPFLDTVKFIFSLS</sequence>
<gene>
    <name evidence="2" type="ORF">ACFSUL_21030</name>
</gene>
<dbReference type="EMBL" id="JBHUMF010000035">
    <property type="protein sequence ID" value="MFD2683223.1"/>
    <property type="molecule type" value="Genomic_DNA"/>
</dbReference>
<dbReference type="Proteomes" id="UP001597506">
    <property type="component" value="Unassembled WGS sequence"/>
</dbReference>
<keyword evidence="1" id="KW-0472">Membrane</keyword>
<dbReference type="RefSeq" id="WP_377938321.1">
    <property type="nucleotide sequence ID" value="NZ_JBHUMF010000035.1"/>
</dbReference>
<reference evidence="3" key="1">
    <citation type="journal article" date="2019" name="Int. J. Syst. Evol. Microbiol.">
        <title>The Global Catalogue of Microorganisms (GCM) 10K type strain sequencing project: providing services to taxonomists for standard genome sequencing and annotation.</title>
        <authorList>
            <consortium name="The Broad Institute Genomics Platform"/>
            <consortium name="The Broad Institute Genome Sequencing Center for Infectious Disease"/>
            <person name="Wu L."/>
            <person name="Ma J."/>
        </authorList>
    </citation>
    <scope>NUCLEOTIDE SEQUENCE [LARGE SCALE GENOMIC DNA]</scope>
    <source>
        <strain evidence="3">KCTC 3913</strain>
    </source>
</reference>
<feature type="transmembrane region" description="Helical" evidence="1">
    <location>
        <begin position="25"/>
        <end position="50"/>
    </location>
</feature>
<evidence type="ECO:0000313" key="3">
    <source>
        <dbReference type="Proteomes" id="UP001597506"/>
    </source>
</evidence>
<name>A0ABW5RXE2_9BACI</name>
<evidence type="ECO:0000313" key="2">
    <source>
        <dbReference type="EMBL" id="MFD2683223.1"/>
    </source>
</evidence>
<keyword evidence="1" id="KW-0812">Transmembrane</keyword>
<keyword evidence="3" id="KW-1185">Reference proteome</keyword>
<accession>A0ABW5RXE2</accession>
<proteinExistence type="predicted"/>
<keyword evidence="1" id="KW-1133">Transmembrane helix</keyword>
<organism evidence="2 3">
    <name type="scientific">Bacillus seohaeanensis</name>
    <dbReference type="NCBI Taxonomy" id="284580"/>
    <lineage>
        <taxon>Bacteria</taxon>
        <taxon>Bacillati</taxon>
        <taxon>Bacillota</taxon>
        <taxon>Bacilli</taxon>
        <taxon>Bacillales</taxon>
        <taxon>Bacillaceae</taxon>
        <taxon>Bacillus</taxon>
    </lineage>
</organism>
<evidence type="ECO:0000256" key="1">
    <source>
        <dbReference type="SAM" id="Phobius"/>
    </source>
</evidence>
<comment type="caution">
    <text evidence="2">The sequence shown here is derived from an EMBL/GenBank/DDBJ whole genome shotgun (WGS) entry which is preliminary data.</text>
</comment>